<comment type="subcellular location">
    <subcellularLocation>
        <location evidence="1">Membrane</location>
        <topology evidence="1">Single-pass membrane protein</topology>
    </subcellularLocation>
</comment>
<protein>
    <recommendedName>
        <fullName evidence="10">Transmembrane protein</fullName>
    </recommendedName>
</protein>
<evidence type="ECO:0000256" key="6">
    <source>
        <dbReference type="SAM" id="Phobius"/>
    </source>
</evidence>
<evidence type="ECO:0000256" key="3">
    <source>
        <dbReference type="ARBA" id="ARBA00022989"/>
    </source>
</evidence>
<keyword evidence="3 6" id="KW-1133">Transmembrane helix</keyword>
<keyword evidence="2 6" id="KW-0812">Transmembrane</keyword>
<dbReference type="PANTHER" id="PTHR15549">
    <property type="entry name" value="PAIRED IMMUNOGLOBULIN-LIKE TYPE 2 RECEPTOR"/>
    <property type="match status" value="1"/>
</dbReference>
<feature type="region of interest" description="Disordered" evidence="5">
    <location>
        <begin position="296"/>
        <end position="331"/>
    </location>
</feature>
<accession>A0A9P8APP1</accession>
<keyword evidence="7" id="KW-0732">Signal</keyword>
<dbReference type="Proteomes" id="UP000812287">
    <property type="component" value="Unassembled WGS sequence"/>
</dbReference>
<proteinExistence type="predicted"/>
<name>A0A9P8APP1_9AGAR</name>
<dbReference type="EMBL" id="MU250554">
    <property type="protein sequence ID" value="KAG7442072.1"/>
    <property type="molecule type" value="Genomic_DNA"/>
</dbReference>
<gene>
    <name evidence="8" type="ORF">BT62DRAFT_922890</name>
</gene>
<evidence type="ECO:0000313" key="9">
    <source>
        <dbReference type="Proteomes" id="UP000812287"/>
    </source>
</evidence>
<dbReference type="RefSeq" id="XP_043035572.1">
    <property type="nucleotide sequence ID" value="XM_043184442.1"/>
</dbReference>
<feature type="region of interest" description="Disordered" evidence="5">
    <location>
        <begin position="171"/>
        <end position="192"/>
    </location>
</feature>
<feature type="compositionally biased region" description="Polar residues" evidence="5">
    <location>
        <begin position="298"/>
        <end position="307"/>
    </location>
</feature>
<evidence type="ECO:0000256" key="4">
    <source>
        <dbReference type="ARBA" id="ARBA00023136"/>
    </source>
</evidence>
<dbReference type="Gene3D" id="1.20.5.510">
    <property type="entry name" value="Single helix bin"/>
    <property type="match status" value="1"/>
</dbReference>
<dbReference type="InterPro" id="IPR051694">
    <property type="entry name" value="Immunoregulatory_rcpt-like"/>
</dbReference>
<feature type="transmembrane region" description="Helical" evidence="6">
    <location>
        <begin position="197"/>
        <end position="220"/>
    </location>
</feature>
<dbReference type="AlphaFoldDB" id="A0A9P8APP1"/>
<evidence type="ECO:0008006" key="10">
    <source>
        <dbReference type="Google" id="ProtNLM"/>
    </source>
</evidence>
<sequence>MFCDLVVFLSVLALQNLRGARAQSDATCTDSAYSWSFNSLDQSPCDIGKALGGVCTTDFTIQALPSGYHYSGISAGYATDCVCNTVYYSLLNVCAACQGGSVSVWDEWDTNCTTTYQTYPENIPAGTAVPHYAYLSLLSNGTFDFSSAMTDNGAEATHVASLSSSATGSSSASASSSSAPATSQGSSGGGSSSNTGAIVGGVVGGVVGLAILVGLTFFFVRRHQRSAAAATTRPTGGDIPPPASAFVDQNLTGTTYAPATYNKVYDPNDPSTFPTAQNGISYQQLVLEGYPQSYVPHPSSSPDSTMIPNRFPVQPNTSPPPASAYRGAPEV</sequence>
<evidence type="ECO:0000256" key="1">
    <source>
        <dbReference type="ARBA" id="ARBA00004167"/>
    </source>
</evidence>
<dbReference type="OrthoDB" id="2526171at2759"/>
<dbReference type="PANTHER" id="PTHR15549:SF26">
    <property type="entry name" value="AXIAL BUDDING PATTERN PROTEIN 2-RELATED"/>
    <property type="match status" value="1"/>
</dbReference>
<evidence type="ECO:0000313" key="8">
    <source>
        <dbReference type="EMBL" id="KAG7442072.1"/>
    </source>
</evidence>
<feature type="chain" id="PRO_5040305913" description="Transmembrane protein" evidence="7">
    <location>
        <begin position="23"/>
        <end position="331"/>
    </location>
</feature>
<feature type="compositionally biased region" description="Low complexity" evidence="5">
    <location>
        <begin position="171"/>
        <end position="185"/>
    </location>
</feature>
<feature type="signal peptide" evidence="7">
    <location>
        <begin position="1"/>
        <end position="22"/>
    </location>
</feature>
<dbReference type="GO" id="GO:0016020">
    <property type="term" value="C:membrane"/>
    <property type="evidence" value="ECO:0007669"/>
    <property type="project" value="UniProtKB-SubCell"/>
</dbReference>
<dbReference type="GeneID" id="66106739"/>
<evidence type="ECO:0000256" key="5">
    <source>
        <dbReference type="SAM" id="MobiDB-lite"/>
    </source>
</evidence>
<comment type="caution">
    <text evidence="8">The sequence shown here is derived from an EMBL/GenBank/DDBJ whole genome shotgun (WGS) entry which is preliminary data.</text>
</comment>
<keyword evidence="9" id="KW-1185">Reference proteome</keyword>
<dbReference type="GO" id="GO:0071944">
    <property type="term" value="C:cell periphery"/>
    <property type="evidence" value="ECO:0007669"/>
    <property type="project" value="UniProtKB-ARBA"/>
</dbReference>
<evidence type="ECO:0000256" key="7">
    <source>
        <dbReference type="SAM" id="SignalP"/>
    </source>
</evidence>
<evidence type="ECO:0000256" key="2">
    <source>
        <dbReference type="ARBA" id="ARBA00022692"/>
    </source>
</evidence>
<keyword evidence="4 6" id="KW-0472">Membrane</keyword>
<reference evidence="8" key="1">
    <citation type="submission" date="2020-11" db="EMBL/GenBank/DDBJ databases">
        <title>Adaptations for nitrogen fixation in a non-lichenized fungal sporocarp promotes dispersal by wood-feeding termites.</title>
        <authorList>
            <consortium name="DOE Joint Genome Institute"/>
            <person name="Koch R.A."/>
            <person name="Yoon G."/>
            <person name="Arayal U."/>
            <person name="Lail K."/>
            <person name="Amirebrahimi M."/>
            <person name="Labutti K."/>
            <person name="Lipzen A."/>
            <person name="Riley R."/>
            <person name="Barry K."/>
            <person name="Henrissat B."/>
            <person name="Grigoriev I.V."/>
            <person name="Herr J.R."/>
            <person name="Aime M.C."/>
        </authorList>
    </citation>
    <scope>NUCLEOTIDE SEQUENCE</scope>
    <source>
        <strain evidence="8">MCA 3950</strain>
    </source>
</reference>
<organism evidence="8 9">
    <name type="scientific">Guyanagaster necrorhizus</name>
    <dbReference type="NCBI Taxonomy" id="856835"/>
    <lineage>
        <taxon>Eukaryota</taxon>
        <taxon>Fungi</taxon>
        <taxon>Dikarya</taxon>
        <taxon>Basidiomycota</taxon>
        <taxon>Agaricomycotina</taxon>
        <taxon>Agaricomycetes</taxon>
        <taxon>Agaricomycetidae</taxon>
        <taxon>Agaricales</taxon>
        <taxon>Marasmiineae</taxon>
        <taxon>Physalacriaceae</taxon>
        <taxon>Guyanagaster</taxon>
    </lineage>
</organism>